<name>A0A1F5LJZ8_PENAI</name>
<proteinExistence type="predicted"/>
<dbReference type="OrthoDB" id="2115692at2759"/>
<dbReference type="EMBL" id="LXJU01000007">
    <property type="protein sequence ID" value="OGE53528.1"/>
    <property type="molecule type" value="Genomic_DNA"/>
</dbReference>
<dbReference type="InterPro" id="IPR000182">
    <property type="entry name" value="GNAT_dom"/>
</dbReference>
<dbReference type="STRING" id="1835702.A0A1F5LJZ8"/>
<dbReference type="GO" id="GO:0016747">
    <property type="term" value="F:acyltransferase activity, transferring groups other than amino-acyl groups"/>
    <property type="evidence" value="ECO:0007669"/>
    <property type="project" value="InterPro"/>
</dbReference>
<sequence length="199" mass="22981">MPTSSTLKVEPLTIEDTSDITNLFFAAFTGPQIRRVFPDTPSVRKWLEDAITNDIINKPFQRYLKVVDTESKDDQGRLRIAAYAKWDLSMPDERGQRFPPWHEDMPRQLCEEFFDREDKNRKRVMGDRKHFYLDTLATHPDYRCRGAGSMLVKWGCDLADAEKVEAYVDASKEGAPLYAKFGFVDYSNPGEDIASMARR</sequence>
<protein>
    <recommendedName>
        <fullName evidence="1">N-acetyltransferase domain-containing protein</fullName>
    </recommendedName>
</protein>
<reference evidence="2 3" key="1">
    <citation type="journal article" date="2016" name="Sci. Rep.">
        <title>Penicillium arizonense, a new, genome sequenced fungal species, reveals a high chemical diversity in secreted metabolites.</title>
        <authorList>
            <person name="Grijseels S."/>
            <person name="Nielsen J.C."/>
            <person name="Randelovic M."/>
            <person name="Nielsen J."/>
            <person name="Nielsen K.F."/>
            <person name="Workman M."/>
            <person name="Frisvad J.C."/>
        </authorList>
    </citation>
    <scope>NUCLEOTIDE SEQUENCE [LARGE SCALE GENOMIC DNA]</scope>
    <source>
        <strain evidence="2 3">CBS 141311</strain>
    </source>
</reference>
<dbReference type="SUPFAM" id="SSF55729">
    <property type="entry name" value="Acyl-CoA N-acyltransferases (Nat)"/>
    <property type="match status" value="1"/>
</dbReference>
<dbReference type="InterPro" id="IPR052523">
    <property type="entry name" value="Trichothecene_AcTrans"/>
</dbReference>
<dbReference type="AlphaFoldDB" id="A0A1F5LJZ8"/>
<accession>A0A1F5LJZ8</accession>
<dbReference type="Gene3D" id="3.40.630.30">
    <property type="match status" value="1"/>
</dbReference>
<dbReference type="PANTHER" id="PTHR42791:SF17">
    <property type="entry name" value="ACETYLTRANSFERASE, GNAT FAMILY FAMILY (AFU_ORTHOLOGUE AFUA_8G05690)"/>
    <property type="match status" value="1"/>
</dbReference>
<dbReference type="PANTHER" id="PTHR42791">
    <property type="entry name" value="GNAT FAMILY ACETYLTRANSFERASE"/>
    <property type="match status" value="1"/>
</dbReference>
<comment type="caution">
    <text evidence="2">The sequence shown here is derived from an EMBL/GenBank/DDBJ whole genome shotgun (WGS) entry which is preliminary data.</text>
</comment>
<dbReference type="GeneID" id="34575417"/>
<dbReference type="InterPro" id="IPR016181">
    <property type="entry name" value="Acyl_CoA_acyltransferase"/>
</dbReference>
<organism evidence="2 3">
    <name type="scientific">Penicillium arizonense</name>
    <dbReference type="NCBI Taxonomy" id="1835702"/>
    <lineage>
        <taxon>Eukaryota</taxon>
        <taxon>Fungi</taxon>
        <taxon>Dikarya</taxon>
        <taxon>Ascomycota</taxon>
        <taxon>Pezizomycotina</taxon>
        <taxon>Eurotiomycetes</taxon>
        <taxon>Eurotiomycetidae</taxon>
        <taxon>Eurotiales</taxon>
        <taxon>Aspergillaceae</taxon>
        <taxon>Penicillium</taxon>
    </lineage>
</organism>
<gene>
    <name evidence="2" type="ORF">PENARI_c007G00096</name>
</gene>
<evidence type="ECO:0000259" key="1">
    <source>
        <dbReference type="PROSITE" id="PS51186"/>
    </source>
</evidence>
<evidence type="ECO:0000313" key="2">
    <source>
        <dbReference type="EMBL" id="OGE53528.1"/>
    </source>
</evidence>
<keyword evidence="3" id="KW-1185">Reference proteome</keyword>
<evidence type="ECO:0000313" key="3">
    <source>
        <dbReference type="Proteomes" id="UP000177622"/>
    </source>
</evidence>
<dbReference type="Proteomes" id="UP000177622">
    <property type="component" value="Unassembled WGS sequence"/>
</dbReference>
<dbReference type="PROSITE" id="PS51186">
    <property type="entry name" value="GNAT"/>
    <property type="match status" value="1"/>
</dbReference>
<feature type="domain" description="N-acetyltransferase" evidence="1">
    <location>
        <begin position="7"/>
        <end position="199"/>
    </location>
</feature>
<dbReference type="Pfam" id="PF00583">
    <property type="entry name" value="Acetyltransf_1"/>
    <property type="match status" value="1"/>
</dbReference>
<dbReference type="RefSeq" id="XP_022488966.1">
    <property type="nucleotide sequence ID" value="XM_022630683.1"/>
</dbReference>
<dbReference type="CDD" id="cd04301">
    <property type="entry name" value="NAT_SF"/>
    <property type="match status" value="1"/>
</dbReference>